<dbReference type="Proteomes" id="UP000189627">
    <property type="component" value="Chromosome 1"/>
</dbReference>
<dbReference type="InterPro" id="IPR029032">
    <property type="entry name" value="AhpD-like"/>
</dbReference>
<dbReference type="Gene3D" id="2.60.120.10">
    <property type="entry name" value="Jelly Rolls"/>
    <property type="match status" value="1"/>
</dbReference>
<dbReference type="SUPFAM" id="SSF51182">
    <property type="entry name" value="RmlC-like cupins"/>
    <property type="match status" value="1"/>
</dbReference>
<evidence type="ECO:0000313" key="5">
    <source>
        <dbReference type="Proteomes" id="UP000189627"/>
    </source>
</evidence>
<dbReference type="RefSeq" id="WP_078195874.1">
    <property type="nucleotide sequence ID" value="NZ_CP017757.2"/>
</dbReference>
<sequence length="294" mass="31306">MRRSIAIATLALSMMDAAGAAEPDLVISRAASRQVQAAPAQNFTGIVQVEMLFTPTGPDRTSAGTVTFAPEARTAWHTHPLGQTLIVTAGVGRVQRWGGPVEEIRPGDVVRIPPNTKHWHGAAPDSAMTHIAIQEARDGKTVDWLEQVSDEQYRAGMAAPRSAAQDAAQPSVAQRRFGDVAPKLAQLTDAVLFGDVWARPGLSPRDRSLVTVSALIAMNRPDQLRSHMALARQNGLSEAELVETLTHLAFYAGWPSAVTAAGIAREIFNKKPYAGATGDLSICPAGNPPCKKSP</sequence>
<dbReference type="CDD" id="cd02233">
    <property type="entry name" value="cupin_HNL-like"/>
    <property type="match status" value="1"/>
</dbReference>
<dbReference type="InterPro" id="IPR011051">
    <property type="entry name" value="RmlC_Cupin_sf"/>
</dbReference>
<feature type="chain" id="PRO_5015147394" evidence="1">
    <location>
        <begin position="21"/>
        <end position="294"/>
    </location>
</feature>
<feature type="domain" description="Cupin type-2" evidence="3">
    <location>
        <begin position="65"/>
        <end position="128"/>
    </location>
</feature>
<dbReference type="Gene3D" id="1.20.1290.10">
    <property type="entry name" value="AhpD-like"/>
    <property type="match status" value="1"/>
</dbReference>
<dbReference type="Pfam" id="PF02627">
    <property type="entry name" value="CMD"/>
    <property type="match status" value="1"/>
</dbReference>
<gene>
    <name evidence="4" type="ORF">BJN34_06445</name>
</gene>
<dbReference type="AlphaFoldDB" id="A0A2P1DUX7"/>
<name>A0A2P1DUX7_CUPNE</name>
<dbReference type="InterPro" id="IPR013096">
    <property type="entry name" value="Cupin_2"/>
</dbReference>
<keyword evidence="1" id="KW-0732">Signal</keyword>
<dbReference type="InterPro" id="IPR014710">
    <property type="entry name" value="RmlC-like_jellyroll"/>
</dbReference>
<proteinExistence type="predicted"/>
<evidence type="ECO:0000259" key="2">
    <source>
        <dbReference type="Pfam" id="PF02627"/>
    </source>
</evidence>
<reference evidence="5" key="1">
    <citation type="submission" date="2017-02" db="EMBL/GenBank/DDBJ databases">
        <title>Complete genome sequence of Cupriavidus necator strain NH9, a 3-chlorobenzoate degrader.</title>
        <authorList>
            <person name="Moriuchi R."/>
            <person name="Dohra H."/>
            <person name="Ogawa N."/>
        </authorList>
    </citation>
    <scope>NUCLEOTIDE SEQUENCE [LARGE SCALE GENOMIC DNA]</scope>
    <source>
        <strain evidence="5">NH9</strain>
    </source>
</reference>
<dbReference type="EMBL" id="CP017757">
    <property type="protein sequence ID" value="AVK72191.1"/>
    <property type="molecule type" value="Genomic_DNA"/>
</dbReference>
<dbReference type="GO" id="GO:0051920">
    <property type="term" value="F:peroxiredoxin activity"/>
    <property type="evidence" value="ECO:0007669"/>
    <property type="project" value="InterPro"/>
</dbReference>
<dbReference type="InterPro" id="IPR047263">
    <property type="entry name" value="HNL-like_cupin"/>
</dbReference>
<protein>
    <submittedName>
        <fullName evidence="4">Cupin domain-containing protein</fullName>
    </submittedName>
</protein>
<dbReference type="Pfam" id="PF07883">
    <property type="entry name" value="Cupin_2"/>
    <property type="match status" value="1"/>
</dbReference>
<dbReference type="InterPro" id="IPR003779">
    <property type="entry name" value="CMD-like"/>
</dbReference>
<dbReference type="KEGG" id="cuh:BJN34_06445"/>
<organism evidence="4 5">
    <name type="scientific">Cupriavidus necator</name>
    <name type="common">Alcaligenes eutrophus</name>
    <name type="synonym">Ralstonia eutropha</name>
    <dbReference type="NCBI Taxonomy" id="106590"/>
    <lineage>
        <taxon>Bacteria</taxon>
        <taxon>Pseudomonadati</taxon>
        <taxon>Pseudomonadota</taxon>
        <taxon>Betaproteobacteria</taxon>
        <taxon>Burkholderiales</taxon>
        <taxon>Burkholderiaceae</taxon>
        <taxon>Cupriavidus</taxon>
    </lineage>
</organism>
<feature type="domain" description="Carboxymuconolactone decarboxylase-like" evidence="2">
    <location>
        <begin position="182"/>
        <end position="266"/>
    </location>
</feature>
<accession>A0A2P1DUX7</accession>
<dbReference type="OrthoDB" id="9802489at2"/>
<dbReference type="PANTHER" id="PTHR43698">
    <property type="entry name" value="RIBD C-TERMINAL DOMAIN CONTAINING PROTEIN"/>
    <property type="match status" value="1"/>
</dbReference>
<dbReference type="PANTHER" id="PTHR43698:SF1">
    <property type="entry name" value="BLL4564 PROTEIN"/>
    <property type="match status" value="1"/>
</dbReference>
<evidence type="ECO:0000256" key="1">
    <source>
        <dbReference type="SAM" id="SignalP"/>
    </source>
</evidence>
<dbReference type="SUPFAM" id="SSF69118">
    <property type="entry name" value="AhpD-like"/>
    <property type="match status" value="1"/>
</dbReference>
<evidence type="ECO:0000313" key="4">
    <source>
        <dbReference type="EMBL" id="AVK72191.1"/>
    </source>
</evidence>
<feature type="signal peptide" evidence="1">
    <location>
        <begin position="1"/>
        <end position="20"/>
    </location>
</feature>
<evidence type="ECO:0000259" key="3">
    <source>
        <dbReference type="Pfam" id="PF07883"/>
    </source>
</evidence>